<comment type="caution">
    <text evidence="1">The sequence shown here is derived from an EMBL/GenBank/DDBJ whole genome shotgun (WGS) entry which is preliminary data.</text>
</comment>
<evidence type="ECO:0000313" key="1">
    <source>
        <dbReference type="EMBL" id="RYR26554.1"/>
    </source>
</evidence>
<reference evidence="1 2" key="1">
    <citation type="submission" date="2019-01" db="EMBL/GenBank/DDBJ databases">
        <title>Sequencing of cultivated peanut Arachis hypogaea provides insights into genome evolution and oil improvement.</title>
        <authorList>
            <person name="Chen X."/>
        </authorList>
    </citation>
    <scope>NUCLEOTIDE SEQUENCE [LARGE SCALE GENOMIC DNA]</scope>
    <source>
        <strain evidence="2">cv. Fuhuasheng</strain>
        <tissue evidence="1">Leaves</tissue>
    </source>
</reference>
<protein>
    <submittedName>
        <fullName evidence="1">Uncharacterized protein</fullName>
    </submittedName>
</protein>
<dbReference type="EMBL" id="SDMP01000012">
    <property type="protein sequence ID" value="RYR26554.1"/>
    <property type="molecule type" value="Genomic_DNA"/>
</dbReference>
<name>A0A445AJJ8_ARAHY</name>
<evidence type="ECO:0000313" key="2">
    <source>
        <dbReference type="Proteomes" id="UP000289738"/>
    </source>
</evidence>
<dbReference type="Proteomes" id="UP000289738">
    <property type="component" value="Chromosome B02"/>
</dbReference>
<dbReference type="AlphaFoldDB" id="A0A445AJJ8"/>
<sequence>MLCFVISDRFQVIHASLNAPNSGWHSLTAHHAYCIHHMGSNFNTIFKFVEDKRYLINAAYNPSKEGCEWYLDPLRGLSISIEKNRETLSKMRVTHYDSLTLLFSVEEVELLEGWSHTSYYVRLNLGTCDYRLFQYLHYLCRHALATCAVVSIEWGTFVDPAYQMGSIFKVYQMEFPPILEKMWSSWYGARLNPNPSMLRNEKERPVLTRLRNEIDAMEHSEKRCGLCLQEGHTR</sequence>
<proteinExistence type="predicted"/>
<keyword evidence="2" id="KW-1185">Reference proteome</keyword>
<accession>A0A445AJJ8</accession>
<organism evidence="1 2">
    <name type="scientific">Arachis hypogaea</name>
    <name type="common">Peanut</name>
    <dbReference type="NCBI Taxonomy" id="3818"/>
    <lineage>
        <taxon>Eukaryota</taxon>
        <taxon>Viridiplantae</taxon>
        <taxon>Streptophyta</taxon>
        <taxon>Embryophyta</taxon>
        <taxon>Tracheophyta</taxon>
        <taxon>Spermatophyta</taxon>
        <taxon>Magnoliopsida</taxon>
        <taxon>eudicotyledons</taxon>
        <taxon>Gunneridae</taxon>
        <taxon>Pentapetalae</taxon>
        <taxon>rosids</taxon>
        <taxon>fabids</taxon>
        <taxon>Fabales</taxon>
        <taxon>Fabaceae</taxon>
        <taxon>Papilionoideae</taxon>
        <taxon>50 kb inversion clade</taxon>
        <taxon>dalbergioids sensu lato</taxon>
        <taxon>Dalbergieae</taxon>
        <taxon>Pterocarpus clade</taxon>
        <taxon>Arachis</taxon>
    </lineage>
</organism>
<gene>
    <name evidence="1" type="ORF">Ahy_B02g060803</name>
</gene>